<evidence type="ECO:0000313" key="3">
    <source>
        <dbReference type="Proteomes" id="UP000838412"/>
    </source>
</evidence>
<reference evidence="2" key="1">
    <citation type="submission" date="2022-01" db="EMBL/GenBank/DDBJ databases">
        <authorList>
            <person name="Braso-Vives M."/>
        </authorList>
    </citation>
    <scope>NUCLEOTIDE SEQUENCE</scope>
</reference>
<dbReference type="Proteomes" id="UP000838412">
    <property type="component" value="Chromosome 1"/>
</dbReference>
<feature type="region of interest" description="Disordered" evidence="1">
    <location>
        <begin position="1"/>
        <end position="30"/>
    </location>
</feature>
<sequence length="73" mass="8408">MRKRRSENGEKLQETAKKLNEATEDESSMAESSLLIDIKSIIESALQPIKDELQQVAKFCELKELRDELDRIS</sequence>
<accession>A0A8J9VF73</accession>
<evidence type="ECO:0000256" key="1">
    <source>
        <dbReference type="SAM" id="MobiDB-lite"/>
    </source>
</evidence>
<keyword evidence="3" id="KW-1185">Reference proteome</keyword>
<name>A0A8J9VF73_BRALA</name>
<feature type="compositionally biased region" description="Basic and acidic residues" evidence="1">
    <location>
        <begin position="1"/>
        <end position="21"/>
    </location>
</feature>
<proteinExistence type="predicted"/>
<dbReference type="EMBL" id="OV696686">
    <property type="protein sequence ID" value="CAH1233115.1"/>
    <property type="molecule type" value="Genomic_DNA"/>
</dbReference>
<evidence type="ECO:0000313" key="2">
    <source>
        <dbReference type="EMBL" id="CAH1233115.1"/>
    </source>
</evidence>
<protein>
    <submittedName>
        <fullName evidence="2">Hypp594 protein</fullName>
    </submittedName>
</protein>
<gene>
    <name evidence="2" type="primary">Hypp594</name>
    <name evidence="2" type="ORF">BLAG_LOCUS1972</name>
</gene>
<organism evidence="2 3">
    <name type="scientific">Branchiostoma lanceolatum</name>
    <name type="common">Common lancelet</name>
    <name type="synonym">Amphioxus lanceolatum</name>
    <dbReference type="NCBI Taxonomy" id="7740"/>
    <lineage>
        <taxon>Eukaryota</taxon>
        <taxon>Metazoa</taxon>
        <taxon>Chordata</taxon>
        <taxon>Cephalochordata</taxon>
        <taxon>Leptocardii</taxon>
        <taxon>Amphioxiformes</taxon>
        <taxon>Branchiostomatidae</taxon>
        <taxon>Branchiostoma</taxon>
    </lineage>
</organism>
<dbReference type="AlphaFoldDB" id="A0A8J9VF73"/>